<keyword evidence="1" id="KW-0812">Transmembrane</keyword>
<evidence type="ECO:0000313" key="2">
    <source>
        <dbReference type="EMBL" id="QUI23015.1"/>
    </source>
</evidence>
<keyword evidence="3" id="KW-1185">Reference proteome</keyword>
<dbReference type="AlphaFoldDB" id="A0A8J8MJX4"/>
<keyword evidence="1" id="KW-1133">Transmembrane helix</keyword>
<gene>
    <name evidence="2" type="ORF">HZI73_12250</name>
</gene>
<protein>
    <submittedName>
        <fullName evidence="2">Uncharacterized protein</fullName>
    </submittedName>
</protein>
<name>A0A8J8MJX4_9FIRM</name>
<evidence type="ECO:0000256" key="1">
    <source>
        <dbReference type="SAM" id="Phobius"/>
    </source>
</evidence>
<dbReference type="KEGG" id="vpy:HZI73_12250"/>
<accession>A0A8J8MJX4</accession>
<dbReference type="EMBL" id="CP058649">
    <property type="protein sequence ID" value="QUI23015.1"/>
    <property type="molecule type" value="Genomic_DNA"/>
</dbReference>
<reference evidence="2" key="1">
    <citation type="submission" date="2020-07" db="EMBL/GenBank/DDBJ databases">
        <title>Vallitalea pronyensis genome.</title>
        <authorList>
            <person name="Postec A."/>
        </authorList>
    </citation>
    <scope>NUCLEOTIDE SEQUENCE</scope>
    <source>
        <strain evidence="2">FatNI3</strain>
    </source>
</reference>
<sequence>MHKKYFTFVTIVLIGTLILIMNVNSNTEDKLIDSDKAVIKEFEDNSIYFCTVLNAVNRIPHEQGLRLNIDNNLFESKPL</sequence>
<organism evidence="2 3">
    <name type="scientific">Vallitalea pronyensis</name>
    <dbReference type="NCBI Taxonomy" id="1348613"/>
    <lineage>
        <taxon>Bacteria</taxon>
        <taxon>Bacillati</taxon>
        <taxon>Bacillota</taxon>
        <taxon>Clostridia</taxon>
        <taxon>Lachnospirales</taxon>
        <taxon>Vallitaleaceae</taxon>
        <taxon>Vallitalea</taxon>
    </lineage>
</organism>
<dbReference type="RefSeq" id="WP_212698513.1">
    <property type="nucleotide sequence ID" value="NZ_CP058649.1"/>
</dbReference>
<dbReference type="Proteomes" id="UP000683246">
    <property type="component" value="Chromosome"/>
</dbReference>
<keyword evidence="1" id="KW-0472">Membrane</keyword>
<proteinExistence type="predicted"/>
<evidence type="ECO:0000313" key="3">
    <source>
        <dbReference type="Proteomes" id="UP000683246"/>
    </source>
</evidence>
<feature type="transmembrane region" description="Helical" evidence="1">
    <location>
        <begin position="6"/>
        <end position="23"/>
    </location>
</feature>